<sequence length="112" mass="12298">MVSLITSISGNNMVSRNADEPHLRPNNGFPHHLLLRRQQGYVETPMSSSPPAPAKQWSPSSPPSPAKQWSSLSPPSPATTRLRRNGDELLTSILGQITVFLITSIFDDNRVP</sequence>
<name>A0ACB8ZXS8_ARCLA</name>
<keyword evidence="2" id="KW-1185">Reference proteome</keyword>
<organism evidence="1 2">
    <name type="scientific">Arctium lappa</name>
    <name type="common">Greater burdock</name>
    <name type="synonym">Lappa major</name>
    <dbReference type="NCBI Taxonomy" id="4217"/>
    <lineage>
        <taxon>Eukaryota</taxon>
        <taxon>Viridiplantae</taxon>
        <taxon>Streptophyta</taxon>
        <taxon>Embryophyta</taxon>
        <taxon>Tracheophyta</taxon>
        <taxon>Spermatophyta</taxon>
        <taxon>Magnoliopsida</taxon>
        <taxon>eudicotyledons</taxon>
        <taxon>Gunneridae</taxon>
        <taxon>Pentapetalae</taxon>
        <taxon>asterids</taxon>
        <taxon>campanulids</taxon>
        <taxon>Asterales</taxon>
        <taxon>Asteraceae</taxon>
        <taxon>Carduoideae</taxon>
        <taxon>Cardueae</taxon>
        <taxon>Arctiinae</taxon>
        <taxon>Arctium</taxon>
    </lineage>
</organism>
<comment type="caution">
    <text evidence="1">The sequence shown here is derived from an EMBL/GenBank/DDBJ whole genome shotgun (WGS) entry which is preliminary data.</text>
</comment>
<reference evidence="2" key="1">
    <citation type="journal article" date="2022" name="Mol. Ecol. Resour.">
        <title>The genomes of chicory, endive, great burdock and yacon provide insights into Asteraceae palaeo-polyploidization history and plant inulin production.</title>
        <authorList>
            <person name="Fan W."/>
            <person name="Wang S."/>
            <person name="Wang H."/>
            <person name="Wang A."/>
            <person name="Jiang F."/>
            <person name="Liu H."/>
            <person name="Zhao H."/>
            <person name="Xu D."/>
            <person name="Zhang Y."/>
        </authorList>
    </citation>
    <scope>NUCLEOTIDE SEQUENCE [LARGE SCALE GENOMIC DNA]</scope>
    <source>
        <strain evidence="2">cv. Niubang</strain>
    </source>
</reference>
<reference evidence="1 2" key="2">
    <citation type="journal article" date="2022" name="Mol. Ecol. Resour.">
        <title>The genomes of chicory, endive, great burdock and yacon provide insights into Asteraceae paleo-polyploidization history and plant inulin production.</title>
        <authorList>
            <person name="Fan W."/>
            <person name="Wang S."/>
            <person name="Wang H."/>
            <person name="Wang A."/>
            <person name="Jiang F."/>
            <person name="Liu H."/>
            <person name="Zhao H."/>
            <person name="Xu D."/>
            <person name="Zhang Y."/>
        </authorList>
    </citation>
    <scope>NUCLEOTIDE SEQUENCE [LARGE SCALE GENOMIC DNA]</scope>
    <source>
        <strain evidence="2">cv. Niubang</strain>
    </source>
</reference>
<dbReference type="EMBL" id="CM042055">
    <property type="protein sequence ID" value="KAI3702286.1"/>
    <property type="molecule type" value="Genomic_DNA"/>
</dbReference>
<evidence type="ECO:0000313" key="2">
    <source>
        <dbReference type="Proteomes" id="UP001055879"/>
    </source>
</evidence>
<proteinExistence type="predicted"/>
<evidence type="ECO:0000313" key="1">
    <source>
        <dbReference type="EMBL" id="KAI3702286.1"/>
    </source>
</evidence>
<protein>
    <submittedName>
        <fullName evidence="1">Uncharacterized protein</fullName>
    </submittedName>
</protein>
<gene>
    <name evidence="1" type="ORF">L6452_28019</name>
</gene>
<accession>A0ACB8ZXS8</accession>
<dbReference type="Proteomes" id="UP001055879">
    <property type="component" value="Linkage Group LG09"/>
</dbReference>